<evidence type="ECO:0000256" key="7">
    <source>
        <dbReference type="RuleBase" id="RU363032"/>
    </source>
</evidence>
<keyword evidence="10" id="KW-1185">Reference proteome</keyword>
<evidence type="ECO:0000313" key="9">
    <source>
        <dbReference type="EMBL" id="QSQ16386.1"/>
    </source>
</evidence>
<keyword evidence="3" id="KW-1003">Cell membrane</keyword>
<dbReference type="EMBL" id="CP071091">
    <property type="protein sequence ID" value="QSQ16386.1"/>
    <property type="molecule type" value="Genomic_DNA"/>
</dbReference>
<evidence type="ECO:0000256" key="4">
    <source>
        <dbReference type="ARBA" id="ARBA00022692"/>
    </source>
</evidence>
<dbReference type="InterPro" id="IPR035906">
    <property type="entry name" value="MetI-like_sf"/>
</dbReference>
<sequence length="269" mass="28927">MSPRMTRCVLPGGVVVVLLALWGLAVQAGKAPLMPSPWQVVVSLGQLAVDGRLVRFTVASLFRVTWGLLSAGVVAIPLGIWLGWSPRAERALGPMLQLLRPISSLAWTPLAILWCGVGDLSAIFIIFMACFGPLMVNTLLGVRKVLSVHLNAGRNFGLSTLGLMRHVVWPSILPQLLTSLRQTLGVAWMVVVMAEMMAVNSGLGFLILDARNAGNRYDLVVAGMVLIGAVGLGLDALLRWMERIPALSWGFPTPAPSIKASRIRLVRSP</sequence>
<keyword evidence="5 7" id="KW-1133">Transmembrane helix</keyword>
<reference evidence="9 10" key="1">
    <citation type="submission" date="2021-02" db="EMBL/GenBank/DDBJ databases">
        <title>De Novo genome assembly of isolated myxobacteria.</title>
        <authorList>
            <person name="Stevens D.C."/>
        </authorList>
    </citation>
    <scope>NUCLEOTIDE SEQUENCE [LARGE SCALE GENOMIC DNA]</scope>
    <source>
        <strain evidence="9 10">SCHIC003</strain>
    </source>
</reference>
<dbReference type="PROSITE" id="PS50928">
    <property type="entry name" value="ABC_TM1"/>
    <property type="match status" value="1"/>
</dbReference>
<feature type="transmembrane region" description="Helical" evidence="7">
    <location>
        <begin position="185"/>
        <end position="207"/>
    </location>
</feature>
<evidence type="ECO:0000256" key="6">
    <source>
        <dbReference type="ARBA" id="ARBA00023136"/>
    </source>
</evidence>
<name>A0ABX7ND49_9BACT</name>
<organism evidence="9 10">
    <name type="scientific">Myxococcus landrumensis</name>
    <dbReference type="NCBI Taxonomy" id="2813577"/>
    <lineage>
        <taxon>Bacteria</taxon>
        <taxon>Pseudomonadati</taxon>
        <taxon>Myxococcota</taxon>
        <taxon>Myxococcia</taxon>
        <taxon>Myxococcales</taxon>
        <taxon>Cystobacterineae</taxon>
        <taxon>Myxococcaceae</taxon>
        <taxon>Myxococcus</taxon>
    </lineage>
</organism>
<evidence type="ECO:0000256" key="1">
    <source>
        <dbReference type="ARBA" id="ARBA00004651"/>
    </source>
</evidence>
<feature type="transmembrane region" description="Helical" evidence="7">
    <location>
        <begin position="64"/>
        <end position="84"/>
    </location>
</feature>
<evidence type="ECO:0000256" key="3">
    <source>
        <dbReference type="ARBA" id="ARBA00022475"/>
    </source>
</evidence>
<evidence type="ECO:0000256" key="5">
    <source>
        <dbReference type="ARBA" id="ARBA00022989"/>
    </source>
</evidence>
<evidence type="ECO:0000259" key="8">
    <source>
        <dbReference type="PROSITE" id="PS50928"/>
    </source>
</evidence>
<proteinExistence type="inferred from homology"/>
<dbReference type="CDD" id="cd06261">
    <property type="entry name" value="TM_PBP2"/>
    <property type="match status" value="1"/>
</dbReference>
<feature type="transmembrane region" description="Helical" evidence="7">
    <location>
        <begin position="219"/>
        <end position="238"/>
    </location>
</feature>
<dbReference type="Pfam" id="PF00528">
    <property type="entry name" value="BPD_transp_1"/>
    <property type="match status" value="1"/>
</dbReference>
<dbReference type="Proteomes" id="UP000663090">
    <property type="component" value="Chromosome"/>
</dbReference>
<keyword evidence="4 7" id="KW-0812">Transmembrane</keyword>
<evidence type="ECO:0000256" key="2">
    <source>
        <dbReference type="ARBA" id="ARBA00022448"/>
    </source>
</evidence>
<comment type="subcellular location">
    <subcellularLocation>
        <location evidence="1 7">Cell membrane</location>
        <topology evidence="1 7">Multi-pass membrane protein</topology>
    </subcellularLocation>
</comment>
<evidence type="ECO:0000313" key="10">
    <source>
        <dbReference type="Proteomes" id="UP000663090"/>
    </source>
</evidence>
<dbReference type="Gene3D" id="1.10.3720.10">
    <property type="entry name" value="MetI-like"/>
    <property type="match status" value="1"/>
</dbReference>
<dbReference type="InterPro" id="IPR000515">
    <property type="entry name" value="MetI-like"/>
</dbReference>
<comment type="similarity">
    <text evidence="7">Belongs to the binding-protein-dependent transport system permease family.</text>
</comment>
<accession>A0ABX7ND49</accession>
<keyword evidence="2 7" id="KW-0813">Transport</keyword>
<dbReference type="PANTHER" id="PTHR30151">
    <property type="entry name" value="ALKANE SULFONATE ABC TRANSPORTER-RELATED, MEMBRANE SUBUNIT"/>
    <property type="match status" value="1"/>
</dbReference>
<keyword evidence="6 7" id="KW-0472">Membrane</keyword>
<protein>
    <submittedName>
        <fullName evidence="9">ABC transporter permease</fullName>
    </submittedName>
</protein>
<gene>
    <name evidence="9" type="ORF">JY572_10195</name>
</gene>
<dbReference type="SUPFAM" id="SSF161098">
    <property type="entry name" value="MetI-like"/>
    <property type="match status" value="1"/>
</dbReference>
<feature type="domain" description="ABC transmembrane type-1" evidence="8">
    <location>
        <begin position="57"/>
        <end position="238"/>
    </location>
</feature>
<feature type="transmembrane region" description="Helical" evidence="7">
    <location>
        <begin position="105"/>
        <end position="136"/>
    </location>
</feature>
<dbReference type="PANTHER" id="PTHR30151:SF0">
    <property type="entry name" value="ABC TRANSPORTER PERMEASE PROTEIN MJ0413-RELATED"/>
    <property type="match status" value="1"/>
</dbReference>